<dbReference type="GO" id="GO:0009254">
    <property type="term" value="P:peptidoglycan turnover"/>
    <property type="evidence" value="ECO:0007669"/>
    <property type="project" value="TreeGrafter"/>
</dbReference>
<accession>A0A1X7L0F8</accession>
<dbReference type="InterPro" id="IPR002502">
    <property type="entry name" value="Amidase_domain"/>
</dbReference>
<dbReference type="EMBL" id="FXAU01000007">
    <property type="protein sequence ID" value="SMG46772.1"/>
    <property type="molecule type" value="Genomic_DNA"/>
</dbReference>
<comment type="catalytic activity">
    <reaction evidence="1">
        <text>Hydrolyzes the link between N-acetylmuramoyl residues and L-amino acid residues in certain cell-wall glycopeptides.</text>
        <dbReference type="EC" id="3.5.1.28"/>
    </reaction>
</comment>
<keyword evidence="4" id="KW-0961">Cell wall biogenesis/degradation</keyword>
<name>A0A1X7L0F8_9SPHI</name>
<protein>
    <recommendedName>
        <fullName evidence="2">N-acetylmuramoyl-L-alanine amidase</fullName>
        <ecNumber evidence="2">3.5.1.28</ecNumber>
    </recommendedName>
</protein>
<gene>
    <name evidence="7" type="ORF">SAMN05660862_3343</name>
</gene>
<dbReference type="GO" id="GO:0008745">
    <property type="term" value="F:N-acetylmuramoyl-L-alanine amidase activity"/>
    <property type="evidence" value="ECO:0007669"/>
    <property type="project" value="UniProtKB-EC"/>
</dbReference>
<dbReference type="GO" id="GO:0071555">
    <property type="term" value="P:cell wall organization"/>
    <property type="evidence" value="ECO:0007669"/>
    <property type="project" value="UniProtKB-KW"/>
</dbReference>
<evidence type="ECO:0000313" key="8">
    <source>
        <dbReference type="Proteomes" id="UP000192980"/>
    </source>
</evidence>
<dbReference type="CDD" id="cd06583">
    <property type="entry name" value="PGRP"/>
    <property type="match status" value="1"/>
</dbReference>
<keyword evidence="5" id="KW-0812">Transmembrane</keyword>
<keyword evidence="5" id="KW-0472">Membrane</keyword>
<dbReference type="EC" id="3.5.1.28" evidence="2"/>
<dbReference type="STRING" id="561061.SAMN05660862_3343"/>
<sequence>MRVNMLPRRFFNFRLKTTDILQSYLNFLGSFVFMGLRVSLFCCVLLMNLVVLGQDRPVIVQRPITWNAERETLSIAYLTDRHGLDSRRAEITPKIIVVHWTDVLSVDKTFKTFDPVQLPARPNLQKASMLNVSSQFLIGRDGTIFQLLPETTFARHTIGLNYCAIGIENVGSARRPLTEEQLSANTALIKYLMAKYPINYVIGHHEYQSFKPTSWWKETDPTYITHKDDPGASFMMRLRKALGLHEQLSLR</sequence>
<evidence type="ECO:0000256" key="5">
    <source>
        <dbReference type="SAM" id="Phobius"/>
    </source>
</evidence>
<evidence type="ECO:0000256" key="4">
    <source>
        <dbReference type="ARBA" id="ARBA00023316"/>
    </source>
</evidence>
<keyword evidence="3" id="KW-0378">Hydrolase</keyword>
<dbReference type="InterPro" id="IPR036505">
    <property type="entry name" value="Amidase/PGRP_sf"/>
</dbReference>
<evidence type="ECO:0000259" key="6">
    <source>
        <dbReference type="SMART" id="SM00644"/>
    </source>
</evidence>
<feature type="domain" description="N-acetylmuramoyl-L-alanine amidase" evidence="6">
    <location>
        <begin position="82"/>
        <end position="222"/>
    </location>
</feature>
<dbReference type="SMART" id="SM00644">
    <property type="entry name" value="Ami_2"/>
    <property type="match status" value="1"/>
</dbReference>
<dbReference type="SUPFAM" id="SSF55846">
    <property type="entry name" value="N-acetylmuramoyl-L-alanine amidase-like"/>
    <property type="match status" value="1"/>
</dbReference>
<evidence type="ECO:0000256" key="2">
    <source>
        <dbReference type="ARBA" id="ARBA00011901"/>
    </source>
</evidence>
<keyword evidence="5" id="KW-1133">Transmembrane helix</keyword>
<dbReference type="GO" id="GO:0009253">
    <property type="term" value="P:peptidoglycan catabolic process"/>
    <property type="evidence" value="ECO:0007669"/>
    <property type="project" value="InterPro"/>
</dbReference>
<dbReference type="Gene3D" id="3.40.80.10">
    <property type="entry name" value="Peptidoglycan recognition protein-like"/>
    <property type="match status" value="1"/>
</dbReference>
<proteinExistence type="predicted"/>
<keyword evidence="8" id="KW-1185">Reference proteome</keyword>
<dbReference type="Pfam" id="PF01510">
    <property type="entry name" value="Amidase_2"/>
    <property type="match status" value="1"/>
</dbReference>
<evidence type="ECO:0000313" key="7">
    <source>
        <dbReference type="EMBL" id="SMG46772.1"/>
    </source>
</evidence>
<dbReference type="Proteomes" id="UP000192980">
    <property type="component" value="Unassembled WGS sequence"/>
</dbReference>
<evidence type="ECO:0000256" key="3">
    <source>
        <dbReference type="ARBA" id="ARBA00022801"/>
    </source>
</evidence>
<reference evidence="7 8" key="1">
    <citation type="submission" date="2017-04" db="EMBL/GenBank/DDBJ databases">
        <authorList>
            <person name="Afonso C.L."/>
            <person name="Miller P.J."/>
            <person name="Scott M.A."/>
            <person name="Spackman E."/>
            <person name="Goraichik I."/>
            <person name="Dimitrov K.M."/>
            <person name="Suarez D.L."/>
            <person name="Swayne D.E."/>
        </authorList>
    </citation>
    <scope>NUCLEOTIDE SEQUENCE [LARGE SCALE GENOMIC DNA]</scope>
    <source>
        <strain evidence="7 8">DSM 22418</strain>
    </source>
</reference>
<organism evidence="7 8">
    <name type="scientific">Sphingobacterium psychroaquaticum</name>
    <dbReference type="NCBI Taxonomy" id="561061"/>
    <lineage>
        <taxon>Bacteria</taxon>
        <taxon>Pseudomonadati</taxon>
        <taxon>Bacteroidota</taxon>
        <taxon>Sphingobacteriia</taxon>
        <taxon>Sphingobacteriales</taxon>
        <taxon>Sphingobacteriaceae</taxon>
        <taxon>Sphingobacterium</taxon>
    </lineage>
</organism>
<dbReference type="PANTHER" id="PTHR30417">
    <property type="entry name" value="N-ACETYLMURAMOYL-L-ALANINE AMIDASE AMID"/>
    <property type="match status" value="1"/>
</dbReference>
<evidence type="ECO:0000256" key="1">
    <source>
        <dbReference type="ARBA" id="ARBA00001561"/>
    </source>
</evidence>
<dbReference type="AlphaFoldDB" id="A0A1X7L0F8"/>
<feature type="transmembrane region" description="Helical" evidence="5">
    <location>
        <begin position="24"/>
        <end position="52"/>
    </location>
</feature>
<dbReference type="PANTHER" id="PTHR30417:SF1">
    <property type="entry name" value="N-ACETYLMURAMOYL-L-ALANINE AMIDASE AMID"/>
    <property type="match status" value="1"/>
</dbReference>
<dbReference type="InterPro" id="IPR051206">
    <property type="entry name" value="NAMLAA_amidase_2"/>
</dbReference>